<accession>A0AB73B9T5</accession>
<name>A0AB73B9T5_CORFL</name>
<reference evidence="1 2" key="1">
    <citation type="submission" date="2019-06" db="EMBL/GenBank/DDBJ databases">
        <title>Whole genome shotgun sequence of Corynebacterium flavescens NBRC 14136.</title>
        <authorList>
            <person name="Hosoyama A."/>
            <person name="Uohara A."/>
            <person name="Ohji S."/>
            <person name="Ichikawa N."/>
        </authorList>
    </citation>
    <scope>NUCLEOTIDE SEQUENCE [LARGE SCALE GENOMIC DNA]</scope>
    <source>
        <strain evidence="1 2">NBRC 14136</strain>
    </source>
</reference>
<organism evidence="1 2">
    <name type="scientific">Corynebacterium flavescens</name>
    <dbReference type="NCBI Taxonomy" id="28028"/>
    <lineage>
        <taxon>Bacteria</taxon>
        <taxon>Bacillati</taxon>
        <taxon>Actinomycetota</taxon>
        <taxon>Actinomycetes</taxon>
        <taxon>Mycobacteriales</taxon>
        <taxon>Corynebacteriaceae</taxon>
        <taxon>Corynebacterium</taxon>
    </lineage>
</organism>
<evidence type="ECO:0000313" key="1">
    <source>
        <dbReference type="EMBL" id="GEB98543.1"/>
    </source>
</evidence>
<evidence type="ECO:0000313" key="2">
    <source>
        <dbReference type="Proteomes" id="UP000315353"/>
    </source>
</evidence>
<protein>
    <submittedName>
        <fullName evidence="1">Uncharacterized protein</fullName>
    </submittedName>
</protein>
<gene>
    <name evidence="1" type="ORF">CFL01nite_20380</name>
</gene>
<proteinExistence type="predicted"/>
<dbReference type="Proteomes" id="UP000315353">
    <property type="component" value="Unassembled WGS sequence"/>
</dbReference>
<dbReference type="RefSeq" id="WP_075730200.1">
    <property type="nucleotide sequence ID" value="NZ_BJNB01000039.1"/>
</dbReference>
<dbReference type="AlphaFoldDB" id="A0AB73B9T5"/>
<dbReference type="EMBL" id="BJNB01000039">
    <property type="protein sequence ID" value="GEB98543.1"/>
    <property type="molecule type" value="Genomic_DNA"/>
</dbReference>
<dbReference type="GeneID" id="82880795"/>
<comment type="caution">
    <text evidence="1">The sequence shown here is derived from an EMBL/GenBank/DDBJ whole genome shotgun (WGS) entry which is preliminary data.</text>
</comment>
<sequence>MTDAYVYDPANCTSANLGGTPEYDDWFPGGQDLSNIPYADGGTCPAYKCGYGKGIDADAVNAEKQAAHTWWGNCISANTAEYCRTNDPWQQ</sequence>